<sequence>MRLAFTGLALLGAVASGCGIRSTSLPVDAGAAPSRVSCVLPGDRETSDGGDGGNLPVRVYLACGSRVSPVDRRVALPDGDDSERLPVARGLLDALQTEPDSEEEAAGFKTAVPRDLKVDGAREGDPPAALRLNRPLKDLPSFALAQIVCTYAGTAAAGTDRSVILGGPASAGEDDPLRLFRCDTALRTRPEAAATAGTQQ</sequence>
<evidence type="ECO:0000313" key="1">
    <source>
        <dbReference type="EMBL" id="OEU86251.1"/>
    </source>
</evidence>
<reference evidence="1 2" key="1">
    <citation type="journal article" date="2016" name="Front. Microbiol.">
        <title>Comparative Genomics Analysis of Streptomyces Species Reveals Their Adaptation to the Marine Environment and Their Diversity at the Genomic Level.</title>
        <authorList>
            <person name="Tian X."/>
            <person name="Zhang Z."/>
            <person name="Yang T."/>
            <person name="Chen M."/>
            <person name="Li J."/>
            <person name="Chen F."/>
            <person name="Yang J."/>
            <person name="Li W."/>
            <person name="Zhang B."/>
            <person name="Zhang Z."/>
            <person name="Wu J."/>
            <person name="Zhang C."/>
            <person name="Long L."/>
            <person name="Xiao J."/>
        </authorList>
    </citation>
    <scope>NUCLEOTIDE SEQUENCE [LARGE SCALE GENOMIC DNA]</scope>
    <source>
        <strain evidence="1 2">SCSIO 10390</strain>
    </source>
</reference>
<dbReference type="EMBL" id="LJGT01000041">
    <property type="protein sequence ID" value="OEU86251.1"/>
    <property type="molecule type" value="Genomic_DNA"/>
</dbReference>
<accession>A0A1E7JIG5</accession>
<dbReference type="AlphaFoldDB" id="A0A1E7JIG5"/>
<comment type="caution">
    <text evidence="1">The sequence shown here is derived from an EMBL/GenBank/DDBJ whole genome shotgun (WGS) entry which is preliminary data.</text>
</comment>
<dbReference type="STRING" id="933944.AN215_22645"/>
<dbReference type="PATRIC" id="fig|933944.5.peg.4849"/>
<protein>
    <recommendedName>
        <fullName evidence="3">Lipoprotein</fullName>
    </recommendedName>
</protein>
<dbReference type="Proteomes" id="UP000176087">
    <property type="component" value="Unassembled WGS sequence"/>
</dbReference>
<evidence type="ECO:0000313" key="2">
    <source>
        <dbReference type="Proteomes" id="UP000176087"/>
    </source>
</evidence>
<evidence type="ECO:0008006" key="3">
    <source>
        <dbReference type="Google" id="ProtNLM"/>
    </source>
</evidence>
<gene>
    <name evidence="1" type="ORF">AN215_22645</name>
</gene>
<name>A0A1E7JIG5_9ACTN</name>
<dbReference type="PROSITE" id="PS51257">
    <property type="entry name" value="PROKAR_LIPOPROTEIN"/>
    <property type="match status" value="1"/>
</dbReference>
<proteinExistence type="predicted"/>
<organism evidence="1 2">
    <name type="scientific">Streptomyces abyssalis</name>
    <dbReference type="NCBI Taxonomy" id="933944"/>
    <lineage>
        <taxon>Bacteria</taxon>
        <taxon>Bacillati</taxon>
        <taxon>Actinomycetota</taxon>
        <taxon>Actinomycetes</taxon>
        <taxon>Kitasatosporales</taxon>
        <taxon>Streptomycetaceae</taxon>
        <taxon>Streptomyces</taxon>
    </lineage>
</organism>
<keyword evidence="2" id="KW-1185">Reference proteome</keyword>